<evidence type="ECO:0000313" key="13">
    <source>
        <dbReference type="EMBL" id="KAJ9601053.1"/>
    </source>
</evidence>
<evidence type="ECO:0000256" key="2">
    <source>
        <dbReference type="ARBA" id="ARBA00005601"/>
    </source>
</evidence>
<dbReference type="GO" id="GO:0003723">
    <property type="term" value="F:RNA binding"/>
    <property type="evidence" value="ECO:0007669"/>
    <property type="project" value="UniProtKB-KW"/>
</dbReference>
<keyword evidence="9" id="KW-0694">RNA-binding</keyword>
<keyword evidence="14" id="KW-1185">Reference proteome</keyword>
<comment type="caution">
    <text evidence="13">The sequence shown here is derived from an EMBL/GenBank/DDBJ whole genome shotgun (WGS) entry which is preliminary data.</text>
</comment>
<organism evidence="13 14">
    <name type="scientific">Diploptera punctata</name>
    <name type="common">Pacific beetle cockroach</name>
    <dbReference type="NCBI Taxonomy" id="6984"/>
    <lineage>
        <taxon>Eukaryota</taxon>
        <taxon>Metazoa</taxon>
        <taxon>Ecdysozoa</taxon>
        <taxon>Arthropoda</taxon>
        <taxon>Hexapoda</taxon>
        <taxon>Insecta</taxon>
        <taxon>Pterygota</taxon>
        <taxon>Neoptera</taxon>
        <taxon>Polyneoptera</taxon>
        <taxon>Dictyoptera</taxon>
        <taxon>Blattodea</taxon>
        <taxon>Blaberoidea</taxon>
        <taxon>Blaberidae</taxon>
        <taxon>Diplopterinae</taxon>
        <taxon>Diploptera</taxon>
    </lineage>
</organism>
<evidence type="ECO:0000256" key="10">
    <source>
        <dbReference type="ARBA" id="ARBA00023158"/>
    </source>
</evidence>
<dbReference type="InterPro" id="IPR049080">
    <property type="entry name" value="MOV-10-like_beta-barrel"/>
</dbReference>
<dbReference type="InterPro" id="IPR027417">
    <property type="entry name" value="P-loop_NTPase"/>
</dbReference>
<evidence type="ECO:0000313" key="14">
    <source>
        <dbReference type="Proteomes" id="UP001233999"/>
    </source>
</evidence>
<dbReference type="CDD" id="cd18038">
    <property type="entry name" value="DEXXQc_Helz-like"/>
    <property type="match status" value="1"/>
</dbReference>
<dbReference type="Proteomes" id="UP001233999">
    <property type="component" value="Unassembled WGS sequence"/>
</dbReference>
<dbReference type="EMBL" id="JASPKZ010000037">
    <property type="protein sequence ID" value="KAJ9601053.1"/>
    <property type="molecule type" value="Genomic_DNA"/>
</dbReference>
<evidence type="ECO:0000256" key="9">
    <source>
        <dbReference type="ARBA" id="ARBA00022884"/>
    </source>
</evidence>
<dbReference type="FunFam" id="3.40.50.300:FF:000608">
    <property type="entry name" value="Mov10 RISC complex RNA helicase"/>
    <property type="match status" value="1"/>
</dbReference>
<keyword evidence="7" id="KW-0347">Helicase</keyword>
<protein>
    <recommendedName>
        <fullName evidence="3">RNA helicase</fullName>
        <ecNumber evidence="3">3.6.4.13</ecNumber>
    </recommendedName>
</protein>
<dbReference type="GO" id="GO:0031047">
    <property type="term" value="P:regulatory ncRNA-mediated gene silencing"/>
    <property type="evidence" value="ECO:0007669"/>
    <property type="project" value="UniProtKB-KW"/>
</dbReference>
<evidence type="ECO:0000256" key="11">
    <source>
        <dbReference type="ARBA" id="ARBA00047984"/>
    </source>
</evidence>
<keyword evidence="10" id="KW-0943">RNA-mediated gene silencing</keyword>
<comment type="similarity">
    <text evidence="2">Belongs to the DNA2/NAM7 helicase family. SDE3 subfamily.</text>
</comment>
<keyword evidence="4" id="KW-0963">Cytoplasm</keyword>
<dbReference type="PROSITE" id="PS00028">
    <property type="entry name" value="ZINC_FINGER_C2H2_1"/>
    <property type="match status" value="1"/>
</dbReference>
<gene>
    <name evidence="13" type="ORF">L9F63_000788</name>
</gene>
<evidence type="ECO:0000256" key="3">
    <source>
        <dbReference type="ARBA" id="ARBA00012552"/>
    </source>
</evidence>
<proteinExistence type="inferred from homology"/>
<reference evidence="13" key="1">
    <citation type="journal article" date="2023" name="IScience">
        <title>Live-bearing cockroach genome reveals convergent evolutionary mechanisms linked to viviparity in insects and beyond.</title>
        <authorList>
            <person name="Fouks B."/>
            <person name="Harrison M.C."/>
            <person name="Mikhailova A.A."/>
            <person name="Marchal E."/>
            <person name="English S."/>
            <person name="Carruthers M."/>
            <person name="Jennings E.C."/>
            <person name="Chiamaka E.L."/>
            <person name="Frigard R.A."/>
            <person name="Pippel M."/>
            <person name="Attardo G.M."/>
            <person name="Benoit J.B."/>
            <person name="Bornberg-Bauer E."/>
            <person name="Tobe S.S."/>
        </authorList>
    </citation>
    <scope>NUCLEOTIDE SEQUENCE</scope>
    <source>
        <strain evidence="13">Stay&amp;Tobe</strain>
    </source>
</reference>
<dbReference type="Pfam" id="PF13087">
    <property type="entry name" value="AAA_12"/>
    <property type="match status" value="1"/>
</dbReference>
<comment type="catalytic activity">
    <reaction evidence="11">
        <text>ATP + H2O = ADP + phosphate + H(+)</text>
        <dbReference type="Rhea" id="RHEA:13065"/>
        <dbReference type="ChEBI" id="CHEBI:15377"/>
        <dbReference type="ChEBI" id="CHEBI:15378"/>
        <dbReference type="ChEBI" id="CHEBI:30616"/>
        <dbReference type="ChEBI" id="CHEBI:43474"/>
        <dbReference type="ChEBI" id="CHEBI:456216"/>
        <dbReference type="EC" id="3.6.4.13"/>
    </reaction>
</comment>
<comment type="subcellular location">
    <subcellularLocation>
        <location evidence="1">Cytoplasm</location>
        <location evidence="1">Cytoplasmic ribonucleoprotein granule</location>
    </subcellularLocation>
</comment>
<dbReference type="Gene3D" id="3.40.50.300">
    <property type="entry name" value="P-loop containing nucleotide triphosphate hydrolases"/>
    <property type="match status" value="2"/>
</dbReference>
<evidence type="ECO:0000256" key="6">
    <source>
        <dbReference type="ARBA" id="ARBA00022801"/>
    </source>
</evidence>
<dbReference type="SUPFAM" id="SSF52540">
    <property type="entry name" value="P-loop containing nucleoside triphosphate hydrolases"/>
    <property type="match status" value="1"/>
</dbReference>
<reference evidence="13" key="2">
    <citation type="submission" date="2023-05" db="EMBL/GenBank/DDBJ databases">
        <authorList>
            <person name="Fouks B."/>
        </authorList>
    </citation>
    <scope>NUCLEOTIDE SEQUENCE</scope>
    <source>
        <strain evidence="13">Stay&amp;Tobe</strain>
        <tissue evidence="13">Testes</tissue>
    </source>
</reference>
<keyword evidence="5" id="KW-0547">Nucleotide-binding</keyword>
<dbReference type="GO" id="GO:0032574">
    <property type="term" value="F:5'-3' RNA helicase activity"/>
    <property type="evidence" value="ECO:0007669"/>
    <property type="project" value="InterPro"/>
</dbReference>
<evidence type="ECO:0000256" key="8">
    <source>
        <dbReference type="ARBA" id="ARBA00022840"/>
    </source>
</evidence>
<dbReference type="PANTHER" id="PTHR45418:SF1">
    <property type="entry name" value="CANCER_TESTIS ANTIGEN 55"/>
    <property type="match status" value="1"/>
</dbReference>
<feature type="domain" description="C2H2-type" evidence="12">
    <location>
        <begin position="147"/>
        <end position="169"/>
    </location>
</feature>
<dbReference type="InterPro" id="IPR026122">
    <property type="entry name" value="MOV-10/SDE3_DEXXQ/H-box"/>
</dbReference>
<evidence type="ECO:0000256" key="7">
    <source>
        <dbReference type="ARBA" id="ARBA00022806"/>
    </source>
</evidence>
<dbReference type="Pfam" id="PF13086">
    <property type="entry name" value="AAA_11"/>
    <property type="match status" value="2"/>
</dbReference>
<dbReference type="InterPro" id="IPR041679">
    <property type="entry name" value="DNA2/NAM7-like_C"/>
</dbReference>
<evidence type="ECO:0000256" key="4">
    <source>
        <dbReference type="ARBA" id="ARBA00022490"/>
    </source>
</evidence>
<dbReference type="Pfam" id="PF21634">
    <property type="entry name" value="MOV-10_beta-barrel"/>
    <property type="match status" value="1"/>
</dbReference>
<dbReference type="PANTHER" id="PTHR45418">
    <property type="entry name" value="CANCER/TESTIS ANTIGEN 55"/>
    <property type="match status" value="1"/>
</dbReference>
<dbReference type="EC" id="3.6.4.13" evidence="3"/>
<keyword evidence="8" id="KW-0067">ATP-binding</keyword>
<keyword evidence="6" id="KW-0378">Hydrolase</keyword>
<accession>A0AAD8AKZ6</accession>
<evidence type="ECO:0000256" key="1">
    <source>
        <dbReference type="ARBA" id="ARBA00004331"/>
    </source>
</evidence>
<dbReference type="CDD" id="cd18808">
    <property type="entry name" value="SF1_C_Upf1"/>
    <property type="match status" value="1"/>
</dbReference>
<dbReference type="InterPro" id="IPR047187">
    <property type="entry name" value="SF1_C_Upf1"/>
</dbReference>
<evidence type="ECO:0000259" key="12">
    <source>
        <dbReference type="PROSITE" id="PS00028"/>
    </source>
</evidence>
<dbReference type="AlphaFoldDB" id="A0AAD8AKZ6"/>
<sequence length="1037" mass="119499">MPRTSRSSQFRRNAEHFTYFLVSEGYLKDGYSLDKRRMREIFIYEYLPKYPVQIRPFHLLQFLIRIKCVKRLRKNKNNDIQSLSDNTVVFIPKKVDAIFLDYSNKSEVSETLLDISAEKPVVKLFVTQQHAFDLKYKKSAACTEKECLLCKVNFNNQTEYEKHINEEIHKIRENYRSDSKMTTWRGDLAEKRIMSDLEDFDHVFDVVVYDENNGSGFIAENSGLVQEVQKIHIYYRKENMKTVMQARGLSIEDAQDRDTISLPLDFEFQSGGAYDYPIVFKLSNDLNKSSYVLKELVFRVQHAILDDLKPTSPYVKPLKPIQKVEEVPVLSGEPPPLVKSGLVYEVKLAQYQLSASLRRIINHGLRKFLKMTPQDREKLNEVRSLLELYTGVEVSQLLKEEKHAEFLSLLLYIEEHQMEIDIHIYDHDDAKMEIVKENKKLLSLDVPGLSENRPSVLRGDRIHVKIQGDSALVKYEGQVHFVRETQVWLGFNKALREKFLPNMKFHVEYSVNRLPVRVQHRALEMIKDCQLSYILFPKQHSKKEIFNLTWYNRKVNQNPEQQQAVINILAGTAYPSPYLVFGPPGTGKTVTVVEAITQLYHKKKPNGHILVCAPSNSAADEIAKRLVVNKLCPNGYIPESSIFRLYAASRNPSTIPEELKKCCNYIGEFYYPSKEEIMKYNIVIVTLTTAGRLVSGGIPAGHFSHLFIDECGQAVEPETLIPLAGLFGSKEDTGRLLGQWILVGDPKQLGPILRSPVAKKLGLDVSLLERLMNKCDLYQKDEATNQYNSNVLTKLIQNFRSHKHILALPNNLFYDNELQVCADPALTSLACNWEHLPNRGFPVIFYGVQGKDQREGNSPSYFNLQEIDVIMSYVERILDDRFSGRKLQQNEIGIITPYRKQVEKVRKAFKKKRWDNIHVGSVEEFQGQERLVIIISTVRSNMELVSEDYKFHLGFLQNPKVNVALTRAKALLIVVGNPNVLQCDFHWRELIMFCRKNGSYIGCPFKMMDLPPQEQENLVLDFAALQINPSEKGQPED</sequence>
<dbReference type="InterPro" id="IPR013087">
    <property type="entry name" value="Znf_C2H2_type"/>
</dbReference>
<name>A0AAD8AKZ6_DIPPU</name>
<evidence type="ECO:0000256" key="5">
    <source>
        <dbReference type="ARBA" id="ARBA00022741"/>
    </source>
</evidence>
<dbReference type="GO" id="GO:0016787">
    <property type="term" value="F:hydrolase activity"/>
    <property type="evidence" value="ECO:0007669"/>
    <property type="project" value="UniProtKB-KW"/>
</dbReference>
<dbReference type="GO" id="GO:0036464">
    <property type="term" value="C:cytoplasmic ribonucleoprotein granule"/>
    <property type="evidence" value="ECO:0007669"/>
    <property type="project" value="UniProtKB-SubCell"/>
</dbReference>
<dbReference type="GO" id="GO:0005524">
    <property type="term" value="F:ATP binding"/>
    <property type="evidence" value="ECO:0007669"/>
    <property type="project" value="UniProtKB-KW"/>
</dbReference>
<feature type="non-terminal residue" evidence="13">
    <location>
        <position position="1"/>
    </location>
</feature>
<dbReference type="InterPro" id="IPR041677">
    <property type="entry name" value="DNA2/NAM7_AAA_11"/>
</dbReference>